<organism evidence="1">
    <name type="scientific">Opuntia streptacantha</name>
    <name type="common">Prickly pear cactus</name>
    <name type="synonym">Opuntia cardona</name>
    <dbReference type="NCBI Taxonomy" id="393608"/>
    <lineage>
        <taxon>Eukaryota</taxon>
        <taxon>Viridiplantae</taxon>
        <taxon>Streptophyta</taxon>
        <taxon>Embryophyta</taxon>
        <taxon>Tracheophyta</taxon>
        <taxon>Spermatophyta</taxon>
        <taxon>Magnoliopsida</taxon>
        <taxon>eudicotyledons</taxon>
        <taxon>Gunneridae</taxon>
        <taxon>Pentapetalae</taxon>
        <taxon>Caryophyllales</taxon>
        <taxon>Cactineae</taxon>
        <taxon>Cactaceae</taxon>
        <taxon>Opuntioideae</taxon>
        <taxon>Opuntia</taxon>
    </lineage>
</organism>
<proteinExistence type="predicted"/>
<accession>A0A7C8ZWC4</accession>
<reference evidence="1" key="1">
    <citation type="journal article" date="2013" name="J. Plant Res.">
        <title>Effect of fungi and light on seed germination of three Opuntia species from semiarid lands of central Mexico.</title>
        <authorList>
            <person name="Delgado-Sanchez P."/>
            <person name="Jimenez-Bremont J.F."/>
            <person name="Guerrero-Gonzalez Mde L."/>
            <person name="Flores J."/>
        </authorList>
    </citation>
    <scope>NUCLEOTIDE SEQUENCE</scope>
    <source>
        <tissue evidence="1">Cladode</tissue>
    </source>
</reference>
<sequence length="102" mass="11324">MNTENALIPSHISSFIPKISHQTNKVKKFEILRIKSPTYILTKQHLSAVTHPFNDAHQPRSSARRSLRCAMLTSPSFVAGASRSNVHCRSSVLRACTTPAQI</sequence>
<dbReference type="AlphaFoldDB" id="A0A7C8ZWC4"/>
<protein>
    <submittedName>
        <fullName evidence="1">Uncharacterized protein</fullName>
    </submittedName>
</protein>
<evidence type="ECO:0000313" key="1">
    <source>
        <dbReference type="EMBL" id="MBA4652210.1"/>
    </source>
</evidence>
<dbReference type="EMBL" id="GISG01173547">
    <property type="protein sequence ID" value="MBA4652210.1"/>
    <property type="molecule type" value="Transcribed_RNA"/>
</dbReference>
<reference evidence="1" key="2">
    <citation type="submission" date="2020-07" db="EMBL/GenBank/DDBJ databases">
        <authorList>
            <person name="Vera ALvarez R."/>
            <person name="Arias-Moreno D.M."/>
            <person name="Jimenez-Jacinto V."/>
            <person name="Jimenez-Bremont J.F."/>
            <person name="Swaminathan K."/>
            <person name="Moose S.P."/>
            <person name="Guerrero-Gonzalez M.L."/>
            <person name="Marino-Ramirez L."/>
            <person name="Landsman D."/>
            <person name="Rodriguez-Kessler M."/>
            <person name="Delgado-Sanchez P."/>
        </authorList>
    </citation>
    <scope>NUCLEOTIDE SEQUENCE</scope>
    <source>
        <tissue evidence="1">Cladode</tissue>
    </source>
</reference>
<name>A0A7C8ZWC4_OPUST</name>